<sequence>MTESAPTHLEIRAELERPEIYSPRTRKLWRALDYLWGYLPAYRNTRSGRQRARQGKVMLVVVGVGTMIFGGSAALIALGALVAFVALVAPVRELKKRSVHNRLRTLAADRKRPVRRPGKVVFDGRRLELHDEQTMLRRVLVDRPGRELVFRVRDDKMCAGLRPRSGNKRQAIWICAPELTLDDVPVAYAGGLARLSDQEVDAPAFIDPDDWRRLIELLGEVVR</sequence>
<protein>
    <submittedName>
        <fullName evidence="2">Uncharacterized protein</fullName>
    </submittedName>
</protein>
<keyword evidence="1" id="KW-0812">Transmembrane</keyword>
<keyword evidence="1" id="KW-0472">Membrane</keyword>
<organism evidence="2 3">
    <name type="scientific">Lujinxingia litoralis</name>
    <dbReference type="NCBI Taxonomy" id="2211119"/>
    <lineage>
        <taxon>Bacteria</taxon>
        <taxon>Deltaproteobacteria</taxon>
        <taxon>Bradymonadales</taxon>
        <taxon>Lujinxingiaceae</taxon>
        <taxon>Lujinxingia</taxon>
    </lineage>
</organism>
<dbReference type="EMBL" id="QHKO01000004">
    <property type="protein sequence ID" value="RAL22386.1"/>
    <property type="molecule type" value="Genomic_DNA"/>
</dbReference>
<feature type="transmembrane region" description="Helical" evidence="1">
    <location>
        <begin position="57"/>
        <end position="89"/>
    </location>
</feature>
<keyword evidence="3" id="KW-1185">Reference proteome</keyword>
<gene>
    <name evidence="2" type="ORF">DL240_11085</name>
</gene>
<proteinExistence type="predicted"/>
<dbReference type="RefSeq" id="WP_111729957.1">
    <property type="nucleotide sequence ID" value="NZ_QHKO01000004.1"/>
</dbReference>
<comment type="caution">
    <text evidence="2">The sequence shown here is derived from an EMBL/GenBank/DDBJ whole genome shotgun (WGS) entry which is preliminary data.</text>
</comment>
<evidence type="ECO:0000256" key="1">
    <source>
        <dbReference type="SAM" id="Phobius"/>
    </source>
</evidence>
<dbReference type="AlphaFoldDB" id="A0A328C5V7"/>
<accession>A0A328C5V7</accession>
<keyword evidence="1" id="KW-1133">Transmembrane helix</keyword>
<reference evidence="2 3" key="1">
    <citation type="submission" date="2018-05" db="EMBL/GenBank/DDBJ databases">
        <title>Lujinxingia marina gen. nov. sp. nov., a new facultative anaerobic member of the class Deltaproteobacteria, and proposal of Lujinxingaceae fam. nov.</title>
        <authorList>
            <person name="Li C.-M."/>
        </authorList>
    </citation>
    <scope>NUCLEOTIDE SEQUENCE [LARGE SCALE GENOMIC DNA]</scope>
    <source>
        <strain evidence="2 3">B210</strain>
    </source>
</reference>
<dbReference type="Proteomes" id="UP000249169">
    <property type="component" value="Unassembled WGS sequence"/>
</dbReference>
<evidence type="ECO:0000313" key="3">
    <source>
        <dbReference type="Proteomes" id="UP000249169"/>
    </source>
</evidence>
<name>A0A328C5V7_9DELT</name>
<dbReference type="OrthoDB" id="5507911at2"/>
<evidence type="ECO:0000313" key="2">
    <source>
        <dbReference type="EMBL" id="RAL22386.1"/>
    </source>
</evidence>